<evidence type="ECO:0000256" key="5">
    <source>
        <dbReference type="ARBA" id="ARBA00022833"/>
    </source>
</evidence>
<name>A0A1X2IVY9_9FUNG</name>
<evidence type="ECO:0000256" key="8">
    <source>
        <dbReference type="SAM" id="Coils"/>
    </source>
</evidence>
<dbReference type="FunFam" id="3.30.830.10:FF:000004">
    <property type="entry name" value="Putative insulin-degrading enzyme"/>
    <property type="match status" value="1"/>
</dbReference>
<reference evidence="14 15" key="1">
    <citation type="submission" date="2016-07" db="EMBL/GenBank/DDBJ databases">
        <title>Pervasive Adenine N6-methylation of Active Genes in Fungi.</title>
        <authorList>
            <consortium name="DOE Joint Genome Institute"/>
            <person name="Mondo S.J."/>
            <person name="Dannebaum R.O."/>
            <person name="Kuo R.C."/>
            <person name="Labutti K."/>
            <person name="Haridas S."/>
            <person name="Kuo A."/>
            <person name="Salamov A."/>
            <person name="Ahrendt S.R."/>
            <person name="Lipzen A."/>
            <person name="Sullivan W."/>
            <person name="Andreopoulos W.B."/>
            <person name="Clum A."/>
            <person name="Lindquist E."/>
            <person name="Daum C."/>
            <person name="Ramamoorthy G.K."/>
            <person name="Gryganskyi A."/>
            <person name="Culley D."/>
            <person name="Magnuson J.K."/>
            <person name="James T.Y."/>
            <person name="O'Malley M.A."/>
            <person name="Stajich J.E."/>
            <person name="Spatafora J.W."/>
            <person name="Visel A."/>
            <person name="Grigoriev I.V."/>
        </authorList>
    </citation>
    <scope>NUCLEOTIDE SEQUENCE [LARGE SCALE GENOMIC DNA]</scope>
    <source>
        <strain evidence="14 15">NRRL 1336</strain>
    </source>
</reference>
<proteinExistence type="inferred from homology"/>
<dbReference type="Pfam" id="PF22456">
    <property type="entry name" value="PqqF-like_C_4"/>
    <property type="match status" value="1"/>
</dbReference>
<feature type="region of interest" description="Disordered" evidence="9">
    <location>
        <begin position="1030"/>
        <end position="1050"/>
    </location>
</feature>
<dbReference type="InterPro" id="IPR001431">
    <property type="entry name" value="Pept_M16_Zn_BS"/>
</dbReference>
<evidence type="ECO:0000259" key="12">
    <source>
        <dbReference type="Pfam" id="PF16187"/>
    </source>
</evidence>
<dbReference type="GO" id="GO:0046872">
    <property type="term" value="F:metal ion binding"/>
    <property type="evidence" value="ECO:0007669"/>
    <property type="project" value="UniProtKB-KW"/>
</dbReference>
<evidence type="ECO:0000259" key="13">
    <source>
        <dbReference type="Pfam" id="PF22456"/>
    </source>
</evidence>
<keyword evidence="5" id="KW-0862">Zinc</keyword>
<dbReference type="GO" id="GO:0051603">
    <property type="term" value="P:proteolysis involved in protein catabolic process"/>
    <property type="evidence" value="ECO:0007669"/>
    <property type="project" value="TreeGrafter"/>
</dbReference>
<dbReference type="InterPro" id="IPR007863">
    <property type="entry name" value="Peptidase_M16_C"/>
</dbReference>
<dbReference type="Pfam" id="PF00675">
    <property type="entry name" value="Peptidase_M16"/>
    <property type="match status" value="1"/>
</dbReference>
<protein>
    <submittedName>
        <fullName evidence="14">Metalloenzyme, LuxS/M16 peptidase-like protein</fullName>
    </submittedName>
</protein>
<feature type="domain" description="Peptidase M16 C-terminal" evidence="11">
    <location>
        <begin position="209"/>
        <end position="387"/>
    </location>
</feature>
<evidence type="ECO:0000256" key="3">
    <source>
        <dbReference type="ARBA" id="ARBA00022723"/>
    </source>
</evidence>
<dbReference type="PANTHER" id="PTHR43690:SF18">
    <property type="entry name" value="INSULIN-DEGRADING ENZYME-RELATED"/>
    <property type="match status" value="1"/>
</dbReference>
<keyword evidence="8" id="KW-0175">Coiled coil</keyword>
<dbReference type="FunFam" id="3.30.830.10:FF:000003">
    <property type="entry name" value="Insulin-degrading enzyme"/>
    <property type="match status" value="1"/>
</dbReference>
<dbReference type="InterPro" id="IPR011249">
    <property type="entry name" value="Metalloenz_LuxS/M16"/>
</dbReference>
<keyword evidence="2" id="KW-0645">Protease</keyword>
<organism evidence="14 15">
    <name type="scientific">Absidia repens</name>
    <dbReference type="NCBI Taxonomy" id="90262"/>
    <lineage>
        <taxon>Eukaryota</taxon>
        <taxon>Fungi</taxon>
        <taxon>Fungi incertae sedis</taxon>
        <taxon>Mucoromycota</taxon>
        <taxon>Mucoromycotina</taxon>
        <taxon>Mucoromycetes</taxon>
        <taxon>Mucorales</taxon>
        <taxon>Cunninghamellaceae</taxon>
        <taxon>Absidia</taxon>
    </lineage>
</organism>
<dbReference type="GO" id="GO:0005829">
    <property type="term" value="C:cytosol"/>
    <property type="evidence" value="ECO:0007669"/>
    <property type="project" value="TreeGrafter"/>
</dbReference>
<dbReference type="SUPFAM" id="SSF63411">
    <property type="entry name" value="LuxS/MPP-like metallohydrolase"/>
    <property type="match status" value="4"/>
</dbReference>
<feature type="domain" description="Peptidase M16 N-terminal" evidence="10">
    <location>
        <begin position="46"/>
        <end position="182"/>
    </location>
</feature>
<evidence type="ECO:0000313" key="15">
    <source>
        <dbReference type="Proteomes" id="UP000193560"/>
    </source>
</evidence>
<dbReference type="Pfam" id="PF16187">
    <property type="entry name" value="Peptidase_M16_M"/>
    <property type="match status" value="1"/>
</dbReference>
<dbReference type="FunFam" id="3.30.830.10:FF:000005">
    <property type="entry name" value="nardilysin isoform X1"/>
    <property type="match status" value="1"/>
</dbReference>
<feature type="compositionally biased region" description="Polar residues" evidence="9">
    <location>
        <begin position="1030"/>
        <end position="1047"/>
    </location>
</feature>
<dbReference type="InterPro" id="IPR011765">
    <property type="entry name" value="Pept_M16_N"/>
</dbReference>
<feature type="coiled-coil region" evidence="8">
    <location>
        <begin position="1000"/>
        <end position="1027"/>
    </location>
</feature>
<feature type="domain" description="Peptidase M16 middle/third" evidence="12">
    <location>
        <begin position="393"/>
        <end position="677"/>
    </location>
</feature>
<dbReference type="STRING" id="90262.A0A1X2IVY9"/>
<keyword evidence="6" id="KW-0482">Metalloprotease</keyword>
<feature type="domain" description="Coenzyme PQQ synthesis protein F-like C-terminal lobe" evidence="13">
    <location>
        <begin position="784"/>
        <end position="883"/>
    </location>
</feature>
<keyword evidence="4" id="KW-0378">Hydrolase</keyword>
<dbReference type="GO" id="GO:0005739">
    <property type="term" value="C:mitochondrion"/>
    <property type="evidence" value="ECO:0007669"/>
    <property type="project" value="TreeGrafter"/>
</dbReference>
<dbReference type="Gene3D" id="3.30.830.10">
    <property type="entry name" value="Metalloenzyme, LuxS/M16 peptidase-like"/>
    <property type="match status" value="4"/>
</dbReference>
<evidence type="ECO:0000313" key="14">
    <source>
        <dbReference type="EMBL" id="ORZ23200.1"/>
    </source>
</evidence>
<evidence type="ECO:0000256" key="7">
    <source>
        <dbReference type="RuleBase" id="RU004447"/>
    </source>
</evidence>
<dbReference type="Proteomes" id="UP000193560">
    <property type="component" value="Unassembled WGS sequence"/>
</dbReference>
<dbReference type="Pfam" id="PF05193">
    <property type="entry name" value="Peptidase_M16_C"/>
    <property type="match status" value="1"/>
</dbReference>
<evidence type="ECO:0000256" key="4">
    <source>
        <dbReference type="ARBA" id="ARBA00022801"/>
    </source>
</evidence>
<comment type="caution">
    <text evidence="14">The sequence shown here is derived from an EMBL/GenBank/DDBJ whole genome shotgun (WGS) entry which is preliminary data.</text>
</comment>
<dbReference type="PANTHER" id="PTHR43690">
    <property type="entry name" value="NARDILYSIN"/>
    <property type="match status" value="1"/>
</dbReference>
<keyword evidence="15" id="KW-1185">Reference proteome</keyword>
<dbReference type="EMBL" id="MCGE01000003">
    <property type="protein sequence ID" value="ORZ23200.1"/>
    <property type="molecule type" value="Genomic_DNA"/>
</dbReference>
<dbReference type="GO" id="GO:0043171">
    <property type="term" value="P:peptide catabolic process"/>
    <property type="evidence" value="ECO:0007669"/>
    <property type="project" value="TreeGrafter"/>
</dbReference>
<comment type="similarity">
    <text evidence="1 7">Belongs to the peptidase M16 family.</text>
</comment>
<gene>
    <name evidence="14" type="ORF">BCR42DRAFT_343677</name>
</gene>
<evidence type="ECO:0000256" key="2">
    <source>
        <dbReference type="ARBA" id="ARBA00022670"/>
    </source>
</evidence>
<dbReference type="AlphaFoldDB" id="A0A1X2IVY9"/>
<evidence type="ECO:0000259" key="10">
    <source>
        <dbReference type="Pfam" id="PF00675"/>
    </source>
</evidence>
<sequence length="1088" mass="125035">MVACSLEKDWVQSQDATHHVFTTQLETAANDDRQYRLIRLTNQLQVLIISDPDTDRASAALDVHVGNLSDPDNLQGLAHFCEHLLFMGTEKYPKENEYYSYLSEHSGYANAWTGSENTNYYFEVGHQWLEGALDRFAHFFIDPLFSDSCTERELRAVDSEFKKNLQSDAWRVAQIEKTLTDPHHPWHKFETGNLETLMETPKRLGLDVREELLRFHNDYYSANIMRLCVLGQESLDQLTQWVVDKFSNVQDKNIKIPTYPGHPLTQNELRKQIFVKSVKHNHLLEITFPFPDQTPYYDSQPVHYISHLIGHEGTGSILSYLKKKGWASYLSSGCCSAARGFAFYHASIELTEEGLENYEDVVVAFFQYVNMLKKTGVSKWIFDEVQSLAAIEFKYSEKQPASQYTSWLVQCMQADYPPHMTISGSSLLRTFDPILIEEHLDRLNPSNFRLTLASQTFPHGIKCNKVERWYKTEYGVSPVSDALESKLMHLPVKEELTLPLVNEFIPRKLHVEKQLVQQRQQKPTLIQDSPTLRLWHKQDDTFWIPKTIATVLFRNPLINATPRHTVISELYVSMLIDSLNEYAYYAEVAGLTYDLASQSNGLLLEISGYSDKLPLLMEKVVDRMKHPEFDAERFKVVKHQTEKCYRNFYLDAPFQHAAYHLTYAIREQMWTCDDLAKELVDIDVEEVEHTYTEFLSHLHIEALVLSSIDAEATTTMMQRVESILGPRPLIDSQHVSTRTVILPWGHSYVHKLPVHDKDDVNSAIEMYLQVCDVTDVKLRTQLSLMAQIAQEPCFNQLRTMEQLGYIVISGVRRHVGMGGLRFIVQSERDTVYLENRIMDFLETTLADILTNMTDADFTSQVASLIADKKEKFNNMGQEGGKYWAEIESGYYEFDDIDKDVAELLTLNKTDLIDFYHTYLHPTSNKFRKFSVHMQSQNLITNVSHPDFSLESLHACLTSQHIQQELLTNPTASPLTLTLDDLKRTVGKDIYAGLPTDVILRKLLVDELKTKEEDIERLLADLSRTIQATTATETSDKSTATSLSSRTNNLRDHTKLPEGNILIDDLIKFKLQMPLSPASVSFYSFSHSL</sequence>
<evidence type="ECO:0000259" key="11">
    <source>
        <dbReference type="Pfam" id="PF05193"/>
    </source>
</evidence>
<keyword evidence="3" id="KW-0479">Metal-binding</keyword>
<dbReference type="GO" id="GO:0004222">
    <property type="term" value="F:metalloendopeptidase activity"/>
    <property type="evidence" value="ECO:0007669"/>
    <property type="project" value="InterPro"/>
</dbReference>
<evidence type="ECO:0000256" key="1">
    <source>
        <dbReference type="ARBA" id="ARBA00007261"/>
    </source>
</evidence>
<dbReference type="InterPro" id="IPR050626">
    <property type="entry name" value="Peptidase_M16"/>
</dbReference>
<dbReference type="PROSITE" id="PS00143">
    <property type="entry name" value="INSULINASE"/>
    <property type="match status" value="1"/>
</dbReference>
<evidence type="ECO:0000256" key="9">
    <source>
        <dbReference type="SAM" id="MobiDB-lite"/>
    </source>
</evidence>
<accession>A0A1X2IVY9</accession>
<dbReference type="InterPro" id="IPR032632">
    <property type="entry name" value="Peptidase_M16_M"/>
</dbReference>
<dbReference type="OrthoDB" id="952271at2759"/>
<dbReference type="InterPro" id="IPR054734">
    <property type="entry name" value="PqqF-like_C_4"/>
</dbReference>
<evidence type="ECO:0000256" key="6">
    <source>
        <dbReference type="ARBA" id="ARBA00023049"/>
    </source>
</evidence>